<evidence type="ECO:0000256" key="4">
    <source>
        <dbReference type="ARBA" id="ARBA00022692"/>
    </source>
</evidence>
<dbReference type="Gene3D" id="1.10.3720.10">
    <property type="entry name" value="MetI-like"/>
    <property type="match status" value="1"/>
</dbReference>
<dbReference type="NCBIfam" id="TIGR01726">
    <property type="entry name" value="HEQRo_perm_3TM"/>
    <property type="match status" value="1"/>
</dbReference>
<gene>
    <name evidence="10" type="ORF">MMUR_36200</name>
</gene>
<evidence type="ECO:0000259" key="9">
    <source>
        <dbReference type="PROSITE" id="PS50928"/>
    </source>
</evidence>
<name>A0A7I9WP40_9MYCO</name>
<protein>
    <submittedName>
        <fullName evidence="10">Glutamine ABC transporter permease</fullName>
    </submittedName>
</protein>
<dbReference type="InterPro" id="IPR000515">
    <property type="entry name" value="MetI-like"/>
</dbReference>
<dbReference type="GO" id="GO:0043190">
    <property type="term" value="C:ATP-binding cassette (ABC) transporter complex"/>
    <property type="evidence" value="ECO:0007669"/>
    <property type="project" value="InterPro"/>
</dbReference>
<comment type="caution">
    <text evidence="10">The sequence shown here is derived from an EMBL/GenBank/DDBJ whole genome shotgun (WGS) entry which is preliminary data.</text>
</comment>
<evidence type="ECO:0000256" key="8">
    <source>
        <dbReference type="RuleBase" id="RU363032"/>
    </source>
</evidence>
<evidence type="ECO:0000256" key="7">
    <source>
        <dbReference type="ARBA" id="ARBA00023136"/>
    </source>
</evidence>
<dbReference type="GO" id="GO:0006865">
    <property type="term" value="P:amino acid transport"/>
    <property type="evidence" value="ECO:0007669"/>
    <property type="project" value="UniProtKB-KW"/>
</dbReference>
<dbReference type="CDD" id="cd06261">
    <property type="entry name" value="TM_PBP2"/>
    <property type="match status" value="1"/>
</dbReference>
<sequence>MGTGYTFDFSWLSSDYRLYLRAALVTLEIFAYSAVFSFALGLAVGTALTSTRPWIRTPFRIYVEIFRLTPPLLQIVTIFFLIPILTGIDISALWSGIIALSLNYAAFFAEIFRAGITSLPRGQWEAASAMGLTHLRTLRRIILPQAIRNMLPPVGSMLVSLTKDTSLVSVIGVAELLNASQSIGASTFRNIEALLVASLFYLAINLPIAMAVTWWHKKKVIDA</sequence>
<dbReference type="Pfam" id="PF00528">
    <property type="entry name" value="BPD_transp_1"/>
    <property type="match status" value="1"/>
</dbReference>
<keyword evidence="11" id="KW-1185">Reference proteome</keyword>
<dbReference type="PROSITE" id="PS50928">
    <property type="entry name" value="ABC_TM1"/>
    <property type="match status" value="1"/>
</dbReference>
<comment type="subcellular location">
    <subcellularLocation>
        <location evidence="1 8">Cell membrane</location>
        <topology evidence="1 8">Multi-pass membrane protein</topology>
    </subcellularLocation>
</comment>
<evidence type="ECO:0000256" key="3">
    <source>
        <dbReference type="ARBA" id="ARBA00022475"/>
    </source>
</evidence>
<keyword evidence="6 8" id="KW-1133">Transmembrane helix</keyword>
<keyword evidence="4 8" id="KW-0812">Transmembrane</keyword>
<dbReference type="InterPro" id="IPR035906">
    <property type="entry name" value="MetI-like_sf"/>
</dbReference>
<feature type="transmembrane region" description="Helical" evidence="8">
    <location>
        <begin position="20"/>
        <end position="44"/>
    </location>
</feature>
<dbReference type="SUPFAM" id="SSF161098">
    <property type="entry name" value="MetI-like"/>
    <property type="match status" value="1"/>
</dbReference>
<feature type="transmembrane region" description="Helical" evidence="8">
    <location>
        <begin position="92"/>
        <end position="112"/>
    </location>
</feature>
<feature type="transmembrane region" description="Helical" evidence="8">
    <location>
        <begin position="65"/>
        <end position="86"/>
    </location>
</feature>
<proteinExistence type="inferred from homology"/>
<dbReference type="PANTHER" id="PTHR30614">
    <property type="entry name" value="MEMBRANE COMPONENT OF AMINO ACID ABC TRANSPORTER"/>
    <property type="match status" value="1"/>
</dbReference>
<organism evidence="10 11">
    <name type="scientific">Mycolicibacterium murale</name>
    <dbReference type="NCBI Taxonomy" id="182220"/>
    <lineage>
        <taxon>Bacteria</taxon>
        <taxon>Bacillati</taxon>
        <taxon>Actinomycetota</taxon>
        <taxon>Actinomycetes</taxon>
        <taxon>Mycobacteriales</taxon>
        <taxon>Mycobacteriaceae</taxon>
        <taxon>Mycolicibacterium</taxon>
    </lineage>
</organism>
<dbReference type="PANTHER" id="PTHR30614:SF0">
    <property type="entry name" value="L-CYSTINE TRANSPORT SYSTEM PERMEASE PROTEIN TCYL"/>
    <property type="match status" value="1"/>
</dbReference>
<keyword evidence="3" id="KW-1003">Cell membrane</keyword>
<comment type="similarity">
    <text evidence="8">Belongs to the binding-protein-dependent transport system permease family.</text>
</comment>
<dbReference type="FunFam" id="1.10.3720.10:FF:000006">
    <property type="entry name" value="Glutamate/aspartate ABC transporter, permease protein GltK"/>
    <property type="match status" value="1"/>
</dbReference>
<accession>A0A7I9WP40</accession>
<dbReference type="AlphaFoldDB" id="A0A7I9WP40"/>
<evidence type="ECO:0000256" key="1">
    <source>
        <dbReference type="ARBA" id="ARBA00004651"/>
    </source>
</evidence>
<dbReference type="InterPro" id="IPR010065">
    <property type="entry name" value="AA_ABC_transptr_permease_3TM"/>
</dbReference>
<keyword evidence="2 8" id="KW-0813">Transport</keyword>
<evidence type="ECO:0000256" key="2">
    <source>
        <dbReference type="ARBA" id="ARBA00022448"/>
    </source>
</evidence>
<evidence type="ECO:0000313" key="10">
    <source>
        <dbReference type="EMBL" id="GFG59484.1"/>
    </source>
</evidence>
<evidence type="ECO:0000256" key="5">
    <source>
        <dbReference type="ARBA" id="ARBA00022970"/>
    </source>
</evidence>
<dbReference type="GO" id="GO:0022857">
    <property type="term" value="F:transmembrane transporter activity"/>
    <property type="evidence" value="ECO:0007669"/>
    <property type="project" value="InterPro"/>
</dbReference>
<dbReference type="RefSeq" id="WP_193489997.1">
    <property type="nucleotide sequence ID" value="NZ_BAAAMC010000017.1"/>
</dbReference>
<dbReference type="Proteomes" id="UP000465241">
    <property type="component" value="Unassembled WGS sequence"/>
</dbReference>
<evidence type="ECO:0000256" key="6">
    <source>
        <dbReference type="ARBA" id="ARBA00022989"/>
    </source>
</evidence>
<keyword evidence="5" id="KW-0029">Amino-acid transport</keyword>
<evidence type="ECO:0000313" key="11">
    <source>
        <dbReference type="Proteomes" id="UP000465241"/>
    </source>
</evidence>
<dbReference type="EMBL" id="BLKT01000003">
    <property type="protein sequence ID" value="GFG59484.1"/>
    <property type="molecule type" value="Genomic_DNA"/>
</dbReference>
<reference evidence="10 11" key="1">
    <citation type="journal article" date="2019" name="Emerg. Microbes Infect.">
        <title>Comprehensive subspecies identification of 175 nontuberculous mycobacteria species based on 7547 genomic profiles.</title>
        <authorList>
            <person name="Matsumoto Y."/>
            <person name="Kinjo T."/>
            <person name="Motooka D."/>
            <person name="Nabeya D."/>
            <person name="Jung N."/>
            <person name="Uechi K."/>
            <person name="Horii T."/>
            <person name="Iida T."/>
            <person name="Fujita J."/>
            <person name="Nakamura S."/>
        </authorList>
    </citation>
    <scope>NUCLEOTIDE SEQUENCE [LARGE SCALE GENOMIC DNA]</scope>
    <source>
        <strain evidence="10 11">JCM 13392</strain>
    </source>
</reference>
<feature type="transmembrane region" description="Helical" evidence="8">
    <location>
        <begin position="193"/>
        <end position="215"/>
    </location>
</feature>
<keyword evidence="7 8" id="KW-0472">Membrane</keyword>
<dbReference type="InterPro" id="IPR043429">
    <property type="entry name" value="ArtM/GltK/GlnP/TcyL/YhdX-like"/>
</dbReference>
<feature type="domain" description="ABC transmembrane type-1" evidence="9">
    <location>
        <begin position="23"/>
        <end position="212"/>
    </location>
</feature>